<sequence>MRNTIERNLHRSRIHLLPRPFNGSVDKSFVATRTQQQSTDQTLQDAAKSFYYSYHPDFERILGPSPTIDLIESRSSSFAHEAGVWVAERNEVWFTAGDASLAYLVLDLDTKRVYEPNGTLEDGATLPNLAGGDIFEEHVYFASLGNESLAEPPSIYAVDIHNHTVRTVLNSYYGLPLNSIDDVSIIRKGPCRGNIFFTSLDTSAKGPNGRSKALLPNAIYRLDPSKKSLQAVISRADILAPNGVHATAQSLYASDAALVALSGPGSNSSGSPAIYKYDIDDDCRPVNKRLFALTRTYISDGIKVDAYGRVWAAEGEGIVVRDPAGHVLGVFNGAVLDVFGPIGNFALAGKDLVVLADTRLWVVGLGQDLTGD</sequence>
<proteinExistence type="predicted"/>
<dbReference type="Pfam" id="PF08450">
    <property type="entry name" value="SGL"/>
    <property type="match status" value="1"/>
</dbReference>
<dbReference type="SUPFAM" id="SSF63829">
    <property type="entry name" value="Calcium-dependent phosphotriesterase"/>
    <property type="match status" value="1"/>
</dbReference>
<dbReference type="InterPro" id="IPR011042">
    <property type="entry name" value="6-blade_b-propeller_TolB-like"/>
</dbReference>
<dbReference type="PANTHER" id="PTHR47064:SF2">
    <property type="entry name" value="SMP-30_GLUCONOLACTONASE_LRE-LIKE REGION DOMAIN-CONTAINING PROTEIN-RELATED"/>
    <property type="match status" value="1"/>
</dbReference>
<evidence type="ECO:0000313" key="3">
    <source>
        <dbReference type="Proteomes" id="UP001305779"/>
    </source>
</evidence>
<dbReference type="EMBL" id="JAXOVC010000008">
    <property type="protein sequence ID" value="KAK4498572.1"/>
    <property type="molecule type" value="Genomic_DNA"/>
</dbReference>
<dbReference type="PANTHER" id="PTHR47064">
    <property type="entry name" value="PUTATIVE (AFU_ORTHOLOGUE AFUA_1G08990)-RELATED"/>
    <property type="match status" value="1"/>
</dbReference>
<dbReference type="Gene3D" id="2.120.10.30">
    <property type="entry name" value="TolB, C-terminal domain"/>
    <property type="match status" value="1"/>
</dbReference>
<comment type="caution">
    <text evidence="2">The sequence shown here is derived from an EMBL/GenBank/DDBJ whole genome shotgun (WGS) entry which is preliminary data.</text>
</comment>
<dbReference type="Proteomes" id="UP001305779">
    <property type="component" value="Unassembled WGS sequence"/>
</dbReference>
<dbReference type="InterPro" id="IPR052988">
    <property type="entry name" value="Oryzine_lactonohydrolase"/>
</dbReference>
<accession>A0ABR0EAT2</accession>
<evidence type="ECO:0000259" key="1">
    <source>
        <dbReference type="Pfam" id="PF08450"/>
    </source>
</evidence>
<feature type="domain" description="SMP-30/Gluconolactonase/LRE-like region" evidence="1">
    <location>
        <begin position="84"/>
        <end position="330"/>
    </location>
</feature>
<organism evidence="2 3">
    <name type="scientific">Zasmidium cellare</name>
    <name type="common">Wine cellar mold</name>
    <name type="synonym">Racodium cellare</name>
    <dbReference type="NCBI Taxonomy" id="395010"/>
    <lineage>
        <taxon>Eukaryota</taxon>
        <taxon>Fungi</taxon>
        <taxon>Dikarya</taxon>
        <taxon>Ascomycota</taxon>
        <taxon>Pezizomycotina</taxon>
        <taxon>Dothideomycetes</taxon>
        <taxon>Dothideomycetidae</taxon>
        <taxon>Mycosphaerellales</taxon>
        <taxon>Mycosphaerellaceae</taxon>
        <taxon>Zasmidium</taxon>
    </lineage>
</organism>
<gene>
    <name evidence="2" type="ORF">PRZ48_011230</name>
</gene>
<evidence type="ECO:0000313" key="2">
    <source>
        <dbReference type="EMBL" id="KAK4498572.1"/>
    </source>
</evidence>
<dbReference type="InterPro" id="IPR013658">
    <property type="entry name" value="SGL"/>
</dbReference>
<protein>
    <recommendedName>
        <fullName evidence="1">SMP-30/Gluconolactonase/LRE-like region domain-containing protein</fullName>
    </recommendedName>
</protein>
<keyword evidence="3" id="KW-1185">Reference proteome</keyword>
<name>A0ABR0EAT2_ZASCE</name>
<reference evidence="2 3" key="1">
    <citation type="journal article" date="2023" name="G3 (Bethesda)">
        <title>A chromosome-level genome assembly of Zasmidium syzygii isolated from banana leaves.</title>
        <authorList>
            <person name="van Westerhoven A.C."/>
            <person name="Mehrabi R."/>
            <person name="Talebi R."/>
            <person name="Steentjes M.B.F."/>
            <person name="Corcolon B."/>
            <person name="Chong P.A."/>
            <person name="Kema G.H.J."/>
            <person name="Seidl M.F."/>
        </authorList>
    </citation>
    <scope>NUCLEOTIDE SEQUENCE [LARGE SCALE GENOMIC DNA]</scope>
    <source>
        <strain evidence="2 3">P124</strain>
    </source>
</reference>